<keyword evidence="4" id="KW-0808">Transferase</keyword>
<gene>
    <name evidence="9" type="ORF">H6G97_37480</name>
</gene>
<dbReference type="Gene3D" id="3.30.450.40">
    <property type="match status" value="1"/>
</dbReference>
<proteinExistence type="predicted"/>
<dbReference type="InterPro" id="IPR007891">
    <property type="entry name" value="CHASE3"/>
</dbReference>
<keyword evidence="10" id="KW-1185">Reference proteome</keyword>
<comment type="caution">
    <text evidence="9">The sequence shown here is derived from an EMBL/GenBank/DDBJ whole genome shotgun (WGS) entry which is preliminary data.</text>
</comment>
<evidence type="ECO:0000256" key="6">
    <source>
        <dbReference type="ARBA" id="ARBA00023012"/>
    </source>
</evidence>
<keyword evidence="5" id="KW-0418">Kinase</keyword>
<dbReference type="SUPFAM" id="SSF55781">
    <property type="entry name" value="GAF domain-like"/>
    <property type="match status" value="1"/>
</dbReference>
<dbReference type="InterPro" id="IPR003661">
    <property type="entry name" value="HisK_dim/P_dom"/>
</dbReference>
<keyword evidence="3" id="KW-0597">Phosphoprotein</keyword>
<reference evidence="9 10" key="1">
    <citation type="journal article" date="2020" name="ISME J.">
        <title>Comparative genomics reveals insights into cyanobacterial evolution and habitat adaptation.</title>
        <authorList>
            <person name="Chen M.Y."/>
            <person name="Teng W.K."/>
            <person name="Zhao L."/>
            <person name="Hu C.X."/>
            <person name="Zhou Y.K."/>
            <person name="Han B.P."/>
            <person name="Song L.R."/>
            <person name="Shu W.S."/>
        </authorList>
    </citation>
    <scope>NUCLEOTIDE SEQUENCE [LARGE SCALE GENOMIC DNA]</scope>
    <source>
        <strain evidence="9 10">FACHB-838</strain>
    </source>
</reference>
<name>A0ABR8E2M1_9NOSO</name>
<dbReference type="InterPro" id="IPR004358">
    <property type="entry name" value="Sig_transdc_His_kin-like_C"/>
</dbReference>
<dbReference type="SMART" id="SM00387">
    <property type="entry name" value="HATPase_c"/>
    <property type="match status" value="1"/>
</dbReference>
<dbReference type="Proteomes" id="UP000623440">
    <property type="component" value="Unassembled WGS sequence"/>
</dbReference>
<dbReference type="Pfam" id="PF05227">
    <property type="entry name" value="CHASE3"/>
    <property type="match status" value="1"/>
</dbReference>
<dbReference type="PROSITE" id="PS50109">
    <property type="entry name" value="HIS_KIN"/>
    <property type="match status" value="1"/>
</dbReference>
<dbReference type="PRINTS" id="PR00344">
    <property type="entry name" value="BCTRLSENSOR"/>
</dbReference>
<sequence>MRLQNARTIFQRQVTRVIALPSLFLLLFSGISQWQVSRLFSALQWVDHTHQVIGQAYQTQKLLEDLETGLRGYMLTGEQKFLEPYLKASPIIDTVFQELSDLVSDNPSQVQSVHQVVKQYENWKLLVSLPLKRYQPGDEVSLLNLKARKQQMDAIRRQINDFITTEEQLLAQRNETVRETTIQLSVSSILLALGIGAILTAFIRRQILKVSTTYEGALNTAIEQTQIVQHSAQRLADLHEIDRAILSAAPNNQIIQFALERLRQLVNCQQAFLVLFDLETKTAQVIESGTDGVFQSAEGMALPMEDFATTEVLQQRRIRLIQDIAQLEQRAPILEQMLAAGLHSCLTIPMQIQGALIGELYLASIDVEAFNSENQQMACEVTEQLAIAIQQSQLRQQLQAYAEELEYRVLERTAQLQESNQDLEAFSYSISHDLRAPLRTIQGFAQALLEDYGSQLDSFGESYLNYINEGAMQMDSLITDLLSYSRLSRSEIEIQPVDLAVVVNEVLKKLQEQIQERQAQITVDIPLVQVMAHYSTLSQAVINLISNALKFVQPGVLPLIDIYSEEYIQEDKSWIKLWVVDNGIGIAPEHQERIFQVFERLHGIEVYPGTGIGLAIIRKSIEKMGGFSGVESQLNQGSRFFFTLPKAVLENNLINS</sequence>
<dbReference type="Pfam" id="PF00512">
    <property type="entry name" value="HisKA"/>
    <property type="match status" value="1"/>
</dbReference>
<evidence type="ECO:0000256" key="1">
    <source>
        <dbReference type="ARBA" id="ARBA00000085"/>
    </source>
</evidence>
<dbReference type="PANTHER" id="PTHR42878:SF15">
    <property type="entry name" value="BACTERIOPHYTOCHROME"/>
    <property type="match status" value="1"/>
</dbReference>
<dbReference type="InterPro" id="IPR036890">
    <property type="entry name" value="HATPase_C_sf"/>
</dbReference>
<dbReference type="InterPro" id="IPR003594">
    <property type="entry name" value="HATPase_dom"/>
</dbReference>
<evidence type="ECO:0000313" key="9">
    <source>
        <dbReference type="EMBL" id="MBD2534838.1"/>
    </source>
</evidence>
<dbReference type="Gene3D" id="1.10.287.130">
    <property type="match status" value="1"/>
</dbReference>
<dbReference type="SMART" id="SM00065">
    <property type="entry name" value="GAF"/>
    <property type="match status" value="1"/>
</dbReference>
<dbReference type="CDD" id="cd00082">
    <property type="entry name" value="HisKA"/>
    <property type="match status" value="1"/>
</dbReference>
<dbReference type="InterPro" id="IPR029016">
    <property type="entry name" value="GAF-like_dom_sf"/>
</dbReference>
<evidence type="ECO:0000256" key="2">
    <source>
        <dbReference type="ARBA" id="ARBA00012438"/>
    </source>
</evidence>
<keyword evidence="7" id="KW-0812">Transmembrane</keyword>
<dbReference type="CDD" id="cd19410">
    <property type="entry name" value="HK9-like_sensor"/>
    <property type="match status" value="1"/>
</dbReference>
<evidence type="ECO:0000259" key="8">
    <source>
        <dbReference type="PROSITE" id="PS50109"/>
    </source>
</evidence>
<dbReference type="RefSeq" id="WP_190945710.1">
    <property type="nucleotide sequence ID" value="NZ_JACJSI010000201.1"/>
</dbReference>
<comment type="catalytic activity">
    <reaction evidence="1">
        <text>ATP + protein L-histidine = ADP + protein N-phospho-L-histidine.</text>
        <dbReference type="EC" id="2.7.13.3"/>
    </reaction>
</comment>
<dbReference type="Gene3D" id="3.30.565.10">
    <property type="entry name" value="Histidine kinase-like ATPase, C-terminal domain"/>
    <property type="match status" value="1"/>
</dbReference>
<dbReference type="EC" id="2.7.13.3" evidence="2"/>
<evidence type="ECO:0000256" key="4">
    <source>
        <dbReference type="ARBA" id="ARBA00022679"/>
    </source>
</evidence>
<protein>
    <recommendedName>
        <fullName evidence="2">histidine kinase</fullName>
        <ecNumber evidence="2">2.7.13.3</ecNumber>
    </recommendedName>
</protein>
<dbReference type="SUPFAM" id="SSF55874">
    <property type="entry name" value="ATPase domain of HSP90 chaperone/DNA topoisomerase II/histidine kinase"/>
    <property type="match status" value="1"/>
</dbReference>
<keyword evidence="6" id="KW-0902">Two-component regulatory system</keyword>
<dbReference type="PANTHER" id="PTHR42878">
    <property type="entry name" value="TWO-COMPONENT HISTIDINE KINASE"/>
    <property type="match status" value="1"/>
</dbReference>
<organism evidence="9 10">
    <name type="scientific">Nostoc flagelliforme FACHB-838</name>
    <dbReference type="NCBI Taxonomy" id="2692904"/>
    <lineage>
        <taxon>Bacteria</taxon>
        <taxon>Bacillati</taxon>
        <taxon>Cyanobacteriota</taxon>
        <taxon>Cyanophyceae</taxon>
        <taxon>Nostocales</taxon>
        <taxon>Nostocaceae</taxon>
        <taxon>Nostoc</taxon>
    </lineage>
</organism>
<keyword evidence="7" id="KW-0472">Membrane</keyword>
<keyword evidence="7" id="KW-1133">Transmembrane helix</keyword>
<evidence type="ECO:0000256" key="5">
    <source>
        <dbReference type="ARBA" id="ARBA00022777"/>
    </source>
</evidence>
<evidence type="ECO:0000313" key="10">
    <source>
        <dbReference type="Proteomes" id="UP000623440"/>
    </source>
</evidence>
<accession>A0ABR8E2M1</accession>
<dbReference type="SMART" id="SM00388">
    <property type="entry name" value="HisKA"/>
    <property type="match status" value="1"/>
</dbReference>
<dbReference type="InterPro" id="IPR050351">
    <property type="entry name" value="BphY/WalK/GraS-like"/>
</dbReference>
<dbReference type="EMBL" id="JACJSI010000201">
    <property type="protein sequence ID" value="MBD2534838.1"/>
    <property type="molecule type" value="Genomic_DNA"/>
</dbReference>
<dbReference type="Pfam" id="PF13185">
    <property type="entry name" value="GAF_2"/>
    <property type="match status" value="1"/>
</dbReference>
<dbReference type="SUPFAM" id="SSF47384">
    <property type="entry name" value="Homodimeric domain of signal transducing histidine kinase"/>
    <property type="match status" value="1"/>
</dbReference>
<dbReference type="InterPro" id="IPR005467">
    <property type="entry name" value="His_kinase_dom"/>
</dbReference>
<dbReference type="Pfam" id="PF02518">
    <property type="entry name" value="HATPase_c"/>
    <property type="match status" value="1"/>
</dbReference>
<dbReference type="InterPro" id="IPR003018">
    <property type="entry name" value="GAF"/>
</dbReference>
<feature type="domain" description="Histidine kinase" evidence="8">
    <location>
        <begin position="429"/>
        <end position="648"/>
    </location>
</feature>
<evidence type="ECO:0000256" key="3">
    <source>
        <dbReference type="ARBA" id="ARBA00022553"/>
    </source>
</evidence>
<feature type="transmembrane region" description="Helical" evidence="7">
    <location>
        <begin position="182"/>
        <end position="203"/>
    </location>
</feature>
<dbReference type="InterPro" id="IPR036097">
    <property type="entry name" value="HisK_dim/P_sf"/>
</dbReference>
<evidence type="ECO:0000256" key="7">
    <source>
        <dbReference type="SAM" id="Phobius"/>
    </source>
</evidence>